<evidence type="ECO:0000256" key="2">
    <source>
        <dbReference type="ARBA" id="ARBA00004629"/>
    </source>
</evidence>
<keyword evidence="11" id="KW-0137">Centromere</keyword>
<evidence type="ECO:0000256" key="8">
    <source>
        <dbReference type="ARBA" id="ARBA00023054"/>
    </source>
</evidence>
<evidence type="ECO:0000256" key="7">
    <source>
        <dbReference type="ARBA" id="ARBA00022838"/>
    </source>
</evidence>
<dbReference type="GO" id="GO:0051301">
    <property type="term" value="P:cell division"/>
    <property type="evidence" value="ECO:0007669"/>
    <property type="project" value="UniProtKB-KW"/>
</dbReference>
<keyword evidence="4" id="KW-0158">Chromosome</keyword>
<feature type="domain" description="Nuf2 DHR10-like" evidence="14">
    <location>
        <begin position="261"/>
        <end position="375"/>
    </location>
</feature>
<dbReference type="InterPro" id="IPR041112">
    <property type="entry name" value="Nuf2_DHR10-like"/>
</dbReference>
<evidence type="ECO:0000256" key="6">
    <source>
        <dbReference type="ARBA" id="ARBA00022776"/>
    </source>
</evidence>
<comment type="subcellular location">
    <subcellularLocation>
        <location evidence="2">Chromosome</location>
        <location evidence="2">Centromere</location>
        <location evidence="2">Kinetochore</location>
    </subcellularLocation>
    <subcellularLocation>
        <location evidence="1">Nucleus</location>
    </subcellularLocation>
</comment>
<evidence type="ECO:0000256" key="1">
    <source>
        <dbReference type="ARBA" id="ARBA00004123"/>
    </source>
</evidence>
<feature type="coiled-coil region" evidence="12">
    <location>
        <begin position="324"/>
        <end position="443"/>
    </location>
</feature>
<dbReference type="Pfam" id="PF18595">
    <property type="entry name" value="Nuf2_DHR10-like"/>
    <property type="match status" value="1"/>
</dbReference>
<evidence type="ECO:0000313" key="15">
    <source>
        <dbReference type="EMBL" id="RUS27142.1"/>
    </source>
</evidence>
<dbReference type="InterPro" id="IPR038275">
    <property type="entry name" value="Nuf2_N_sf"/>
</dbReference>
<keyword evidence="16" id="KW-1185">Reference proteome</keyword>
<evidence type="ECO:0000259" key="13">
    <source>
        <dbReference type="Pfam" id="PF03800"/>
    </source>
</evidence>
<dbReference type="GO" id="GO:0051315">
    <property type="term" value="P:attachment of mitotic spindle microtubules to kinetochore"/>
    <property type="evidence" value="ECO:0007669"/>
    <property type="project" value="TreeGrafter"/>
</dbReference>
<dbReference type="GO" id="GO:0007052">
    <property type="term" value="P:mitotic spindle organization"/>
    <property type="evidence" value="ECO:0007669"/>
    <property type="project" value="TreeGrafter"/>
</dbReference>
<dbReference type="Proteomes" id="UP000274822">
    <property type="component" value="Unassembled WGS sequence"/>
</dbReference>
<evidence type="ECO:0000256" key="10">
    <source>
        <dbReference type="ARBA" id="ARBA00023306"/>
    </source>
</evidence>
<feature type="domain" description="Kinetochore protein Nuf2 N-terminal" evidence="13">
    <location>
        <begin position="10"/>
        <end position="146"/>
    </location>
</feature>
<proteinExistence type="inferred from homology"/>
<keyword evidence="10" id="KW-0131">Cell cycle</keyword>
<gene>
    <name evidence="15" type="ORF">BC938DRAFT_483658</name>
</gene>
<accession>A0A433QBJ3</accession>
<keyword evidence="5" id="KW-0132">Cell division</keyword>
<keyword evidence="6" id="KW-0498">Mitosis</keyword>
<keyword evidence="9" id="KW-0539">Nucleus</keyword>
<evidence type="ECO:0000256" key="9">
    <source>
        <dbReference type="ARBA" id="ARBA00023242"/>
    </source>
</evidence>
<dbReference type="GO" id="GO:0005634">
    <property type="term" value="C:nucleus"/>
    <property type="evidence" value="ECO:0007669"/>
    <property type="project" value="UniProtKB-SubCell"/>
</dbReference>
<dbReference type="GO" id="GO:0031262">
    <property type="term" value="C:Ndc80 complex"/>
    <property type="evidence" value="ECO:0007669"/>
    <property type="project" value="InterPro"/>
</dbReference>
<evidence type="ECO:0000313" key="16">
    <source>
        <dbReference type="Proteomes" id="UP000274822"/>
    </source>
</evidence>
<protein>
    <submittedName>
        <fullName evidence="15">Uncharacterized protein</fullName>
    </submittedName>
</protein>
<dbReference type="GO" id="GO:0051383">
    <property type="term" value="P:kinetochore organization"/>
    <property type="evidence" value="ECO:0007669"/>
    <property type="project" value="TreeGrafter"/>
</dbReference>
<evidence type="ECO:0000259" key="14">
    <source>
        <dbReference type="Pfam" id="PF18595"/>
    </source>
</evidence>
<organism evidence="15 16">
    <name type="scientific">Jimgerdemannia flammicorona</name>
    <dbReference type="NCBI Taxonomy" id="994334"/>
    <lineage>
        <taxon>Eukaryota</taxon>
        <taxon>Fungi</taxon>
        <taxon>Fungi incertae sedis</taxon>
        <taxon>Mucoromycota</taxon>
        <taxon>Mucoromycotina</taxon>
        <taxon>Endogonomycetes</taxon>
        <taxon>Endogonales</taxon>
        <taxon>Endogonaceae</taxon>
        <taxon>Jimgerdemannia</taxon>
    </lineage>
</organism>
<dbReference type="PANTHER" id="PTHR21650:SF2">
    <property type="entry name" value="KINETOCHORE PROTEIN NUF2"/>
    <property type="match status" value="1"/>
</dbReference>
<keyword evidence="7" id="KW-0995">Kinetochore</keyword>
<evidence type="ECO:0000256" key="4">
    <source>
        <dbReference type="ARBA" id="ARBA00022454"/>
    </source>
</evidence>
<dbReference type="PANTHER" id="PTHR21650">
    <property type="entry name" value="MEMBRALIN/KINETOCHORE PROTEIN NUF2"/>
    <property type="match status" value="1"/>
</dbReference>
<dbReference type="GO" id="GO:0045132">
    <property type="term" value="P:meiotic chromosome segregation"/>
    <property type="evidence" value="ECO:0007669"/>
    <property type="project" value="TreeGrafter"/>
</dbReference>
<dbReference type="Pfam" id="PF03800">
    <property type="entry name" value="Nuf2"/>
    <property type="match status" value="1"/>
</dbReference>
<sequence>MMQQQQKIVYSFPIMKPQDILECLNDMQIPFTEEDLSKPTSNKMQLVYEAFMDIVMGVTSEQYEQPVQRVLEELEYPDLHADAVSLMTFLRQLRKLMRDVGVEDIGLRDVIKPEPARVRKIISAIINFAKFREERMGVFEQYTTKSDECTEQRHLLLQKNQELIGRINAIKVQRADEEPAIKKAREFNGGMTTELRELKKRQQALAEDIEQLKKVKNAQTDKMTNNQFLTMNTKQELQKLRSQIVQNPEKLKEVINEMSISLNTEKGEAVIKERSTREMQIKFDTMNIVEQEIINCVKLMEVCETEMQKFESVRDKIISDKDTIDNKNNELKELNVKEQQLKRQLATAQDKISRLQRQQAMKRESVQQKLAKLNEEFNLASNERAAVQVKIDENRRIVEELEGKIAELRANYEKEMTGIQSEYLRLKNQVDVYQNEIMQALRVTSGVMPMIH</sequence>
<keyword evidence="8 12" id="KW-0175">Coiled coil</keyword>
<name>A0A433QBJ3_9FUNG</name>
<evidence type="ECO:0000256" key="3">
    <source>
        <dbReference type="ARBA" id="ARBA00005498"/>
    </source>
</evidence>
<evidence type="ECO:0000256" key="11">
    <source>
        <dbReference type="ARBA" id="ARBA00023328"/>
    </source>
</evidence>
<comment type="caution">
    <text evidence="15">The sequence shown here is derived from an EMBL/GenBank/DDBJ whole genome shotgun (WGS) entry which is preliminary data.</text>
</comment>
<dbReference type="InterPro" id="IPR005549">
    <property type="entry name" value="Kinetochore_Nuf2_N"/>
</dbReference>
<evidence type="ECO:0000256" key="5">
    <source>
        <dbReference type="ARBA" id="ARBA00022618"/>
    </source>
</evidence>
<evidence type="ECO:0000256" key="12">
    <source>
        <dbReference type="SAM" id="Coils"/>
    </source>
</evidence>
<dbReference type="AlphaFoldDB" id="A0A433QBJ3"/>
<dbReference type="EMBL" id="RBNJ01008968">
    <property type="protein sequence ID" value="RUS27142.1"/>
    <property type="molecule type" value="Genomic_DNA"/>
</dbReference>
<reference evidence="15 16" key="1">
    <citation type="journal article" date="2018" name="New Phytol.">
        <title>Phylogenomics of Endogonaceae and evolution of mycorrhizas within Mucoromycota.</title>
        <authorList>
            <person name="Chang Y."/>
            <person name="Desiro A."/>
            <person name="Na H."/>
            <person name="Sandor L."/>
            <person name="Lipzen A."/>
            <person name="Clum A."/>
            <person name="Barry K."/>
            <person name="Grigoriev I.V."/>
            <person name="Martin F.M."/>
            <person name="Stajich J.E."/>
            <person name="Smith M.E."/>
            <person name="Bonito G."/>
            <person name="Spatafora J.W."/>
        </authorList>
    </citation>
    <scope>NUCLEOTIDE SEQUENCE [LARGE SCALE GENOMIC DNA]</scope>
    <source>
        <strain evidence="15 16">AD002</strain>
    </source>
</reference>
<dbReference type="Gene3D" id="1.10.418.60">
    <property type="entry name" value="Ncd80 complex, Nuf2 subunit"/>
    <property type="match status" value="1"/>
</dbReference>
<dbReference type="GO" id="GO:0044877">
    <property type="term" value="F:protein-containing complex binding"/>
    <property type="evidence" value="ECO:0007669"/>
    <property type="project" value="TreeGrafter"/>
</dbReference>
<comment type="similarity">
    <text evidence="3">Belongs to the NUF2 family.</text>
</comment>